<proteinExistence type="predicted"/>
<name>A0A640TAN9_9ACTN</name>
<evidence type="ECO:0000256" key="1">
    <source>
        <dbReference type="SAM" id="MobiDB-lite"/>
    </source>
</evidence>
<keyword evidence="3" id="KW-1185">Reference proteome</keyword>
<reference evidence="2 3" key="1">
    <citation type="submission" date="2019-12" db="EMBL/GenBank/DDBJ databases">
        <title>Whole genome shotgun sequence of Streptomyces hygroscopicus subsp. glebosus NBRC 13786.</title>
        <authorList>
            <person name="Ichikawa N."/>
            <person name="Kimura A."/>
            <person name="Kitahashi Y."/>
            <person name="Komaki H."/>
            <person name="Tamura T."/>
        </authorList>
    </citation>
    <scope>NUCLEOTIDE SEQUENCE [LARGE SCALE GENOMIC DNA]</scope>
    <source>
        <strain evidence="2 3">NBRC 13786</strain>
    </source>
</reference>
<evidence type="ECO:0000313" key="3">
    <source>
        <dbReference type="Proteomes" id="UP000430079"/>
    </source>
</evidence>
<evidence type="ECO:0000313" key="2">
    <source>
        <dbReference type="EMBL" id="GFE19356.1"/>
    </source>
</evidence>
<dbReference type="AlphaFoldDB" id="A0A640TAN9"/>
<feature type="region of interest" description="Disordered" evidence="1">
    <location>
        <begin position="1"/>
        <end position="32"/>
    </location>
</feature>
<sequence length="118" mass="12605">MVAADGYGRRVERVQDGSRPYQARSSARRRSSSAVCLIMEFRGESDIPRVQSRQQIEPGGSAVLGTHRSPVSCRHVPSLSRGSDNARGRGTGPGPALSSDPSMDGCIGMDMFNEAPIT</sequence>
<comment type="caution">
    <text evidence="2">The sequence shown here is derived from an EMBL/GenBank/DDBJ whole genome shotgun (WGS) entry which is preliminary data.</text>
</comment>
<dbReference type="Proteomes" id="UP000430079">
    <property type="component" value="Unassembled WGS sequence"/>
</dbReference>
<organism evidence="2 3">
    <name type="scientific">Streptomyces glebosus</name>
    <dbReference type="NCBI Taxonomy" id="249580"/>
    <lineage>
        <taxon>Bacteria</taxon>
        <taxon>Bacillati</taxon>
        <taxon>Actinomycetota</taxon>
        <taxon>Actinomycetes</taxon>
        <taxon>Kitasatosporales</taxon>
        <taxon>Streptomycetaceae</taxon>
        <taxon>Streptomyces</taxon>
    </lineage>
</organism>
<feature type="region of interest" description="Disordered" evidence="1">
    <location>
        <begin position="59"/>
        <end position="109"/>
    </location>
</feature>
<feature type="compositionally biased region" description="Basic and acidic residues" evidence="1">
    <location>
        <begin position="7"/>
        <end position="16"/>
    </location>
</feature>
<gene>
    <name evidence="2" type="ORF">Sgleb_74030</name>
</gene>
<dbReference type="EMBL" id="BLIO01000001">
    <property type="protein sequence ID" value="GFE19356.1"/>
    <property type="molecule type" value="Genomic_DNA"/>
</dbReference>
<protein>
    <submittedName>
        <fullName evidence="2">Uncharacterized protein</fullName>
    </submittedName>
</protein>
<accession>A0A640TAN9</accession>